<proteinExistence type="predicted"/>
<protein>
    <recommendedName>
        <fullName evidence="2">DUF3168 domain-containing protein</fullName>
    </recommendedName>
</protein>
<dbReference type="EMBL" id="CP158453">
    <property type="protein sequence ID" value="XBX96625.1"/>
    <property type="molecule type" value="Genomic_DNA"/>
</dbReference>
<dbReference type="AlphaFoldDB" id="A0AAU7WFK6"/>
<sequence length="128" mass="14808">MTLPAKAVYDILMGSPEIANMMNRDMIFMIDVPEDDQQVQNAPIIRINEINDYQDGFASNKPFSVSFSVQIDVWAATIEQLAVFRDVLDKIMTENEWGQYTGVIDKDPDIDLYRMARRYRAVQVIHFN</sequence>
<dbReference type="GeneID" id="93259760"/>
<dbReference type="RefSeq" id="WP_104851417.1">
    <property type="nucleotide sequence ID" value="NZ_CP158453.1"/>
</dbReference>
<accession>A0AAU7WFK6</accession>
<evidence type="ECO:0008006" key="2">
    <source>
        <dbReference type="Google" id="ProtNLM"/>
    </source>
</evidence>
<organism evidence="1">
    <name type="scientific">Heyndrickxia faecalis</name>
    <dbReference type="NCBI Taxonomy" id="2824910"/>
    <lineage>
        <taxon>Bacteria</taxon>
        <taxon>Bacillati</taxon>
        <taxon>Bacillota</taxon>
        <taxon>Bacilli</taxon>
        <taxon>Bacillales</taxon>
        <taxon>Bacillaceae</taxon>
        <taxon>Heyndrickxia</taxon>
    </lineage>
</organism>
<gene>
    <name evidence="1" type="ORF">ABR335_09125</name>
</gene>
<reference evidence="1" key="1">
    <citation type="submission" date="2024-06" db="EMBL/GenBank/DDBJ databases">
        <authorList>
            <person name="Huang C.H."/>
            <person name="Ting Y.S."/>
            <person name="Cheng Y.H."/>
        </authorList>
    </citation>
    <scope>NUCLEOTIDE SEQUENCE</scope>
    <source>
        <strain evidence="1">TCI803</strain>
    </source>
</reference>
<name>A0AAU7WFK6_9BACI</name>
<evidence type="ECO:0000313" key="1">
    <source>
        <dbReference type="EMBL" id="XBX96625.1"/>
    </source>
</evidence>